<dbReference type="RefSeq" id="WP_034291452.1">
    <property type="nucleotide sequence ID" value="NZ_CP091519.2"/>
</dbReference>
<organism evidence="1 2">
    <name type="scientific">Alysiella crassa</name>
    <dbReference type="NCBI Taxonomy" id="153491"/>
    <lineage>
        <taxon>Bacteria</taxon>
        <taxon>Pseudomonadati</taxon>
        <taxon>Pseudomonadota</taxon>
        <taxon>Betaproteobacteria</taxon>
        <taxon>Neisseriales</taxon>
        <taxon>Neisseriaceae</taxon>
        <taxon>Alysiella</taxon>
    </lineage>
</organism>
<dbReference type="Pfam" id="PF08822">
    <property type="entry name" value="DUF1804"/>
    <property type="match status" value="1"/>
</dbReference>
<reference evidence="1 2" key="1">
    <citation type="submission" date="2018-06" db="EMBL/GenBank/DDBJ databases">
        <authorList>
            <consortium name="Pathogen Informatics"/>
            <person name="Doyle S."/>
        </authorList>
    </citation>
    <scope>NUCLEOTIDE SEQUENCE [LARGE SCALE GENOMIC DNA]</scope>
    <source>
        <strain evidence="1 2">NCTC10283</strain>
    </source>
</reference>
<dbReference type="EMBL" id="UFSO01000003">
    <property type="protein sequence ID" value="SSY80647.1"/>
    <property type="molecule type" value="Genomic_DNA"/>
</dbReference>
<evidence type="ECO:0000313" key="1">
    <source>
        <dbReference type="EMBL" id="SSY80647.1"/>
    </source>
</evidence>
<sequence>MAHPQEKRDLVRRKYIFENQSLEVAAMFCQVPFATARSWKYQAREQGDDWDKARSANLFASGGIETMGQTLLAGFLVQYQSAFDDLEKAEDVNPLEKAKVLASLTDSYLKVVNANKKLLPETQAAAVALQVVEELLNHISENYPNQLQDFALILQTFETVIERKFGG</sequence>
<dbReference type="AlphaFoldDB" id="A0A376BUJ3"/>
<dbReference type="InterPro" id="IPR014926">
    <property type="entry name" value="Phage_D3112_Orf24"/>
</dbReference>
<gene>
    <name evidence="1" type="ORF">NCTC10283_02207</name>
</gene>
<dbReference type="STRING" id="1120980.GCA_000745955_00557"/>
<evidence type="ECO:0000313" key="2">
    <source>
        <dbReference type="Proteomes" id="UP000254209"/>
    </source>
</evidence>
<dbReference type="Proteomes" id="UP000254209">
    <property type="component" value="Unassembled WGS sequence"/>
</dbReference>
<accession>A0A376BUJ3</accession>
<name>A0A376BUJ3_9NEIS</name>
<dbReference type="OrthoDB" id="5676847at2"/>
<proteinExistence type="predicted"/>
<keyword evidence="2" id="KW-1185">Reference proteome</keyword>
<protein>
    <submittedName>
        <fullName evidence="1">Protein of uncharacterized function (DUF1804)</fullName>
    </submittedName>
</protein>